<evidence type="ECO:0000313" key="3">
    <source>
        <dbReference type="EMBL" id="SHI61467.1"/>
    </source>
</evidence>
<dbReference type="RefSeq" id="WP_073451844.1">
    <property type="nucleotide sequence ID" value="NZ_FQYL01000003.1"/>
</dbReference>
<proteinExistence type="predicted"/>
<dbReference type="EMBL" id="FQYL01000003">
    <property type="protein sequence ID" value="SHI61467.1"/>
    <property type="molecule type" value="Genomic_DNA"/>
</dbReference>
<accession>A0ABY1I533</accession>
<organism evidence="3 4">
    <name type="scientific">Actinomyces denticolens</name>
    <dbReference type="NCBI Taxonomy" id="52767"/>
    <lineage>
        <taxon>Bacteria</taxon>
        <taxon>Bacillati</taxon>
        <taxon>Actinomycetota</taxon>
        <taxon>Actinomycetes</taxon>
        <taxon>Actinomycetales</taxon>
        <taxon>Actinomycetaceae</taxon>
        <taxon>Actinomyces</taxon>
    </lineage>
</organism>
<feature type="compositionally biased region" description="Low complexity" evidence="1">
    <location>
        <begin position="17"/>
        <end position="34"/>
    </location>
</feature>
<sequence length="196" mass="19664">MGTENAARPADGFDPSAAGYEPYYPDAPAAGGPHPAERSHFDDPARQGDRAEHSPYSSAAGAPAAGHPYSPSPGAQAPGSPQAPYPAYPTAAADPFARPYAPPMVPVLTYPPGYRRPDEMNWAGITSLVLGCVSPGLSVFGAITAIAGLILGIIGILAANEGKATNRGIAIGGTAVSGTILVGGAALFAWAISLAD</sequence>
<evidence type="ECO:0000313" key="4">
    <source>
        <dbReference type="Proteomes" id="UP000184390"/>
    </source>
</evidence>
<keyword evidence="4" id="KW-1185">Reference proteome</keyword>
<name>A0ABY1I533_9ACTO</name>
<reference evidence="3 4" key="1">
    <citation type="submission" date="2016-11" db="EMBL/GenBank/DDBJ databases">
        <authorList>
            <person name="Varghese N."/>
            <person name="Submissions S."/>
        </authorList>
    </citation>
    <scope>NUCLEOTIDE SEQUENCE [LARGE SCALE GENOMIC DNA]</scope>
    <source>
        <strain evidence="3 4">PA</strain>
    </source>
</reference>
<feature type="transmembrane region" description="Helical" evidence="2">
    <location>
        <begin position="137"/>
        <end position="157"/>
    </location>
</feature>
<evidence type="ECO:0000256" key="1">
    <source>
        <dbReference type="SAM" id="MobiDB-lite"/>
    </source>
</evidence>
<gene>
    <name evidence="3" type="ORF">SAMN05216246_103143</name>
</gene>
<feature type="compositionally biased region" description="Basic and acidic residues" evidence="1">
    <location>
        <begin position="35"/>
        <end position="53"/>
    </location>
</feature>
<keyword evidence="2" id="KW-0812">Transmembrane</keyword>
<comment type="caution">
    <text evidence="3">The sequence shown here is derived from an EMBL/GenBank/DDBJ whole genome shotgun (WGS) entry which is preliminary data.</text>
</comment>
<keyword evidence="2" id="KW-1133">Transmembrane helix</keyword>
<evidence type="ECO:0008006" key="5">
    <source>
        <dbReference type="Google" id="ProtNLM"/>
    </source>
</evidence>
<feature type="region of interest" description="Disordered" evidence="1">
    <location>
        <begin position="1"/>
        <end position="86"/>
    </location>
</feature>
<keyword evidence="2" id="KW-0472">Membrane</keyword>
<feature type="transmembrane region" description="Helical" evidence="2">
    <location>
        <begin position="169"/>
        <end position="192"/>
    </location>
</feature>
<feature type="compositionally biased region" description="Low complexity" evidence="1">
    <location>
        <begin position="54"/>
        <end position="80"/>
    </location>
</feature>
<dbReference type="Proteomes" id="UP000184390">
    <property type="component" value="Unassembled WGS sequence"/>
</dbReference>
<evidence type="ECO:0000256" key="2">
    <source>
        <dbReference type="SAM" id="Phobius"/>
    </source>
</evidence>
<protein>
    <recommendedName>
        <fullName evidence="5">DUF4190 domain-containing protein</fullName>
    </recommendedName>
</protein>